<feature type="compositionally biased region" description="Basic and acidic residues" evidence="1">
    <location>
        <begin position="821"/>
        <end position="835"/>
    </location>
</feature>
<dbReference type="Gene3D" id="3.40.220.10">
    <property type="entry name" value="Leucine Aminopeptidase, subunit E, domain 1"/>
    <property type="match status" value="1"/>
</dbReference>
<comment type="caution">
    <text evidence="3">The sequence shown here is derived from an EMBL/GenBank/DDBJ whole genome shotgun (WGS) entry which is preliminary data.</text>
</comment>
<feature type="compositionally biased region" description="Basic and acidic residues" evidence="1">
    <location>
        <begin position="300"/>
        <end position="350"/>
    </location>
</feature>
<evidence type="ECO:0000259" key="2">
    <source>
        <dbReference type="PROSITE" id="PS51154"/>
    </source>
</evidence>
<dbReference type="Proteomes" id="UP001634394">
    <property type="component" value="Unassembled WGS sequence"/>
</dbReference>
<evidence type="ECO:0000313" key="3">
    <source>
        <dbReference type="EMBL" id="KAL3864493.1"/>
    </source>
</evidence>
<feature type="compositionally biased region" description="Basic and acidic residues" evidence="1">
    <location>
        <begin position="730"/>
        <end position="760"/>
    </location>
</feature>
<feature type="compositionally biased region" description="Basic and acidic residues" evidence="1">
    <location>
        <begin position="495"/>
        <end position="518"/>
    </location>
</feature>
<proteinExistence type="predicted"/>
<dbReference type="Pfam" id="PF01661">
    <property type="entry name" value="Macro"/>
    <property type="match status" value="1"/>
</dbReference>
<dbReference type="InterPro" id="IPR043472">
    <property type="entry name" value="Macro_dom-like"/>
</dbReference>
<feature type="region of interest" description="Disordered" evidence="1">
    <location>
        <begin position="379"/>
        <end position="524"/>
    </location>
</feature>
<keyword evidence="4" id="KW-1185">Reference proteome</keyword>
<dbReference type="PANTHER" id="PTHR11106">
    <property type="entry name" value="GANGLIOSIDE INDUCED DIFFERENTIATION ASSOCIATED PROTEIN 2-RELATED"/>
    <property type="match status" value="1"/>
</dbReference>
<feature type="region of interest" description="Disordered" evidence="1">
    <location>
        <begin position="730"/>
        <end position="835"/>
    </location>
</feature>
<sequence>MEAAGGRPFIIVPKTLLAQLKGLPGGLNIVVRKIISSYKLVANYDPRSDNLAIIGQNEDILQLAIHSLRLWVDKERARKIKLIKSGQVPSDKDEIEWADTEYDCYLNNLKVNWAFYGDFAKKVCHLLAPELEDLKNVDSSILIRPTPSAEKPNELEIGCTFENYPQIKVKIEAIIEKARRLYKDDNFFIPKSDEVKANAFINKKKDNKDILYILTEEYEPEPRIRMTVYGRSGGHVATARLDWIEVAGPGLPGSNLVEGYLSGKNTMDKTTEFSSQFYSSRTVDKTAKARNSSLTSGKRNSGDLRVRFEKTRIHQGTKDNLRNKITDGKPSDKKSDVLEEKAAADEKTKNDTNNTTTGGKTNDKKSDYLLLNAAADVKTKNDTKNTTRDEHIPEAKSDSLKEKAPATEKTKPNRKHTVTDKKVTYTKSDTLKENATGDDKTEKNKTNTKEIMISDGKEREKRSFDKVMQETRVKKNVKTKKTEESFNKQTSYTPESDKHGSQKGHDDSKKDLHERKQTEAQNDIINVDKVERNNDFLAKTGEDIGKDNTIKKKQVRISGPGKSVSRTVKGITESRPISMDSFRKKSQNKKGQYAVENSETKSNPELEFTSKGLEEHIKERQSLSQTKTEWNDFKGRFELRSDAQDTDHLLKRTFNTIYKYKDFKYDPNERFHTTQYTSKRNKDFGKSTKNISFAVNQQFKSSPGMRVRGRYSINLDEADNFTNAQVLEKSESDTVDSLKGKIHSQSKESGKESLKTKESAEATQVEKGNENKDNISKTAQGPNGEKSEDMGETSKKKSKENRTSVSKGTETKTRAKQNTRKKYDPWQVKKEKEQVEQNKLEPIMSQPRREDKLETGLQLRITEALERQQEMLSSHREVKPRQVLKLTGKKNEETEVNGNLFNNAPPCNEYLDSQFRYSFARNGLRVFIYQFFIIEHKSVDLIVNDTDEKLRHYNGIAAQIAKAAGNQLEQDCRVVCATLGSLKVTENCITTAGKLKCEGILHAVGPDWGTYDKKEECLRDLYFTILNVFKEAETHKYRRVAMTPLSAGTYRVPSDLCADMHIKALMVYAERRSSPTIHEVHILDTRVQMLNLLKDAHKKWLQNPESLNFDNAKKFNLFPDIETVTSRSSSVTLDFKD</sequence>
<name>A0ABD3VVF2_SINWO</name>
<feature type="compositionally biased region" description="Low complexity" evidence="1">
    <location>
        <begin position="351"/>
        <end position="360"/>
    </location>
</feature>
<dbReference type="AlphaFoldDB" id="A0ABD3VVF2"/>
<organism evidence="3 4">
    <name type="scientific">Sinanodonta woodiana</name>
    <name type="common">Chinese pond mussel</name>
    <name type="synonym">Anodonta woodiana</name>
    <dbReference type="NCBI Taxonomy" id="1069815"/>
    <lineage>
        <taxon>Eukaryota</taxon>
        <taxon>Metazoa</taxon>
        <taxon>Spiralia</taxon>
        <taxon>Lophotrochozoa</taxon>
        <taxon>Mollusca</taxon>
        <taxon>Bivalvia</taxon>
        <taxon>Autobranchia</taxon>
        <taxon>Heteroconchia</taxon>
        <taxon>Palaeoheterodonta</taxon>
        <taxon>Unionida</taxon>
        <taxon>Unionoidea</taxon>
        <taxon>Unionidae</taxon>
        <taxon>Unioninae</taxon>
        <taxon>Sinanodonta</taxon>
    </lineage>
</organism>
<feature type="region of interest" description="Disordered" evidence="1">
    <location>
        <begin position="280"/>
        <end position="364"/>
    </location>
</feature>
<reference evidence="3 4" key="1">
    <citation type="submission" date="2024-11" db="EMBL/GenBank/DDBJ databases">
        <title>Chromosome-level genome assembly of the freshwater bivalve Anodonta woodiana.</title>
        <authorList>
            <person name="Chen X."/>
        </authorList>
    </citation>
    <scope>NUCLEOTIDE SEQUENCE [LARGE SCALE GENOMIC DNA]</scope>
    <source>
        <strain evidence="3">MN2024</strain>
        <tissue evidence="3">Gills</tissue>
    </source>
</reference>
<accession>A0ABD3VVF2</accession>
<dbReference type="PROSITE" id="PS51154">
    <property type="entry name" value="MACRO"/>
    <property type="match status" value="1"/>
</dbReference>
<evidence type="ECO:0000256" key="1">
    <source>
        <dbReference type="SAM" id="MobiDB-lite"/>
    </source>
</evidence>
<feature type="compositionally biased region" description="Basic and acidic residues" evidence="1">
    <location>
        <begin position="455"/>
        <end position="473"/>
    </location>
</feature>
<gene>
    <name evidence="3" type="ORF">ACJMK2_006171</name>
</gene>
<evidence type="ECO:0000313" key="4">
    <source>
        <dbReference type="Proteomes" id="UP001634394"/>
    </source>
</evidence>
<protein>
    <recommendedName>
        <fullName evidence="2">Macro domain-containing protein</fullName>
    </recommendedName>
</protein>
<dbReference type="EMBL" id="JBJQND010000010">
    <property type="protein sequence ID" value="KAL3864493.1"/>
    <property type="molecule type" value="Genomic_DNA"/>
</dbReference>
<feature type="compositionally biased region" description="Basic and acidic residues" evidence="1">
    <location>
        <begin position="379"/>
        <end position="448"/>
    </location>
</feature>
<dbReference type="SMART" id="SM00506">
    <property type="entry name" value="A1pp"/>
    <property type="match status" value="1"/>
</dbReference>
<dbReference type="SUPFAM" id="SSF52949">
    <property type="entry name" value="Macro domain-like"/>
    <property type="match status" value="1"/>
</dbReference>
<feature type="region of interest" description="Disordered" evidence="1">
    <location>
        <begin position="582"/>
        <end position="603"/>
    </location>
</feature>
<dbReference type="PANTHER" id="PTHR11106:SF111">
    <property type="entry name" value="MACRO DOMAIN-CONTAINING PROTEIN"/>
    <property type="match status" value="1"/>
</dbReference>
<feature type="compositionally biased region" description="Basic and acidic residues" evidence="1">
    <location>
        <begin position="785"/>
        <end position="795"/>
    </location>
</feature>
<feature type="compositionally biased region" description="Polar residues" evidence="1">
    <location>
        <begin position="289"/>
        <end position="299"/>
    </location>
</feature>
<feature type="domain" description="Macro" evidence="2">
    <location>
        <begin position="913"/>
        <end position="1101"/>
    </location>
</feature>
<dbReference type="InterPro" id="IPR002589">
    <property type="entry name" value="Macro_dom"/>
</dbReference>